<protein>
    <recommendedName>
        <fullName evidence="5">DUF4367 domain-containing protein</fullName>
    </recommendedName>
</protein>
<sequence>MSKKYNEIMDQVRVTDEMKQRVLQNVKERMEENITAGEKAESEGSEHKSGEAQEQEYGKTPETGKIIHSRFLSYSRTSRYLSVAACIMMLIVGGLTVPRLLHRGNGLLPDSTSAAVGMEPGETMVGFAEPGAEENQDELGGQAGAMVGNGMVEVDSLAELSQVLGFSVPEIKNIPFEVTSTVYTNGWNEFAQVEYQGGNQTESEEVLFRKAKGTDDISGDYNVYTDVKEIAVNETAVTLKGENGQYSLAIWQQDGFTYSLSYEPGGREDAFVMMIQSAQ</sequence>
<keyword evidence="2" id="KW-1133">Transmembrane helix</keyword>
<accession>A0ABV1HLJ3</accession>
<organism evidence="3 4">
    <name type="scientific">Ventrimonas faecis</name>
    <dbReference type="NCBI Taxonomy" id="3133170"/>
    <lineage>
        <taxon>Bacteria</taxon>
        <taxon>Bacillati</taxon>
        <taxon>Bacillota</taxon>
        <taxon>Clostridia</taxon>
        <taxon>Lachnospirales</taxon>
        <taxon>Lachnospiraceae</taxon>
        <taxon>Ventrimonas</taxon>
    </lineage>
</organism>
<dbReference type="RefSeq" id="WP_349228781.1">
    <property type="nucleotide sequence ID" value="NZ_JBBMFJ010000006.1"/>
</dbReference>
<evidence type="ECO:0000313" key="3">
    <source>
        <dbReference type="EMBL" id="MEQ2562483.1"/>
    </source>
</evidence>
<proteinExistence type="predicted"/>
<feature type="compositionally biased region" description="Basic and acidic residues" evidence="1">
    <location>
        <begin position="26"/>
        <end position="59"/>
    </location>
</feature>
<keyword evidence="2" id="KW-0472">Membrane</keyword>
<keyword evidence="4" id="KW-1185">Reference proteome</keyword>
<feature type="region of interest" description="Disordered" evidence="1">
    <location>
        <begin position="26"/>
        <end position="62"/>
    </location>
</feature>
<reference evidence="3 4" key="1">
    <citation type="submission" date="2024-03" db="EMBL/GenBank/DDBJ databases">
        <title>Human intestinal bacterial collection.</title>
        <authorList>
            <person name="Pauvert C."/>
            <person name="Hitch T.C.A."/>
            <person name="Clavel T."/>
        </authorList>
    </citation>
    <scope>NUCLEOTIDE SEQUENCE [LARGE SCALE GENOMIC DNA]</scope>
    <source>
        <strain evidence="3 4">CLA-AP-H27</strain>
    </source>
</reference>
<comment type="caution">
    <text evidence="3">The sequence shown here is derived from an EMBL/GenBank/DDBJ whole genome shotgun (WGS) entry which is preliminary data.</text>
</comment>
<dbReference type="Proteomes" id="UP001437460">
    <property type="component" value="Unassembled WGS sequence"/>
</dbReference>
<dbReference type="EMBL" id="JBBMFJ010000006">
    <property type="protein sequence ID" value="MEQ2562483.1"/>
    <property type="molecule type" value="Genomic_DNA"/>
</dbReference>
<keyword evidence="2" id="KW-0812">Transmembrane</keyword>
<gene>
    <name evidence="3" type="ORF">WMO41_04795</name>
</gene>
<evidence type="ECO:0008006" key="5">
    <source>
        <dbReference type="Google" id="ProtNLM"/>
    </source>
</evidence>
<name>A0ABV1HLJ3_9FIRM</name>
<evidence type="ECO:0000313" key="4">
    <source>
        <dbReference type="Proteomes" id="UP001437460"/>
    </source>
</evidence>
<evidence type="ECO:0000256" key="1">
    <source>
        <dbReference type="SAM" id="MobiDB-lite"/>
    </source>
</evidence>
<evidence type="ECO:0000256" key="2">
    <source>
        <dbReference type="SAM" id="Phobius"/>
    </source>
</evidence>
<feature type="transmembrane region" description="Helical" evidence="2">
    <location>
        <begin position="80"/>
        <end position="101"/>
    </location>
</feature>